<keyword evidence="2" id="KW-0479">Metal-binding</keyword>
<dbReference type="PANTHER" id="PTHR15835">
    <property type="entry name" value="NUCLEAR-INTERACTING PARTNER OF ALK"/>
    <property type="match status" value="1"/>
</dbReference>
<dbReference type="Proteomes" id="UP000886595">
    <property type="component" value="Unassembled WGS sequence"/>
</dbReference>
<accession>A0A8X7TXD4</accession>
<proteinExistence type="predicted"/>
<sequence>MKEEGETSQNVKPRSKRNSVASAFASASATPVGRFRRRAARSPFSTSNCCCQTASSLVCAQRGWVGVDLDKIQCEYCGSSLHYSPPQNALNHPEGQFLSFSCPWVGNCCPESLVQFPPTPPSALIGGYKDRCDGLLQFYSYLLVRCLQLTRCASRGPQIDRLLALLQVYANDDPSFRMGNISATETSKEEALSNYARAQKLISLCGWETRWLPNIQDCEEHSAQSTRNGCPSGPARNQSRLQDPGNYEVLGPEYKSESRSPLLDCSLCGVTIRIWDFLTTSRPVPLAPINANLPETSKKMGVTHGTSETSGINGWFANEDMEQQQNEDVDEADTLGISFYQTAAGASSFAQLDMSVKRDNYQFSDRGEEVMRRQPSGSETGDRAASYESRGPSTRKRNLEDGGSTADRPYLRIQHADSVEGSVVDRDGPSKRTRGSEVQETCLPFMGEIYQWVGQVTRWMLKTRGSARDSTRDSSVIAMDTICHSANDDSMESVENRPGDFDDVNYPFVATAQSADLNEPSELNLSNQAQQSACFQPAHVRSNAEQGISSINDGDEGIDKPSSGVSGGSVGMGASHEAEIHGADISVHRGDSVVGSMEPVVEVIEDLGEFAPDQCVTDDFVAEEMDREDRLGDSQDRVSQSVARADSGSKIVDSSKAESVESGEKMSNMNVLMNDDSVHPLLSCNAIVCSGFEASKEEVTQTWNESPLNAGFALPGSSYTANGQGPPNGDSNDEIVEFDPIKYHNCYCPWVNENVAAAGCSSNSSSSSSVAEALCGWQLTLDALDSFQSLENALIQPMESEPAASLCKDDHRAPSQKLLKRSFISSHGKNRSESYLRNGKTRYQYKSYITG</sequence>
<dbReference type="PANTHER" id="PTHR15835:SF16">
    <property type="entry name" value="F20D23.9 PROTEIN"/>
    <property type="match status" value="1"/>
</dbReference>
<feature type="domain" description="NuBaID C-terminal" evidence="8">
    <location>
        <begin position="734"/>
        <end position="786"/>
    </location>
</feature>
<keyword evidence="10" id="KW-1185">Reference proteome</keyword>
<evidence type="ECO:0000259" key="7">
    <source>
        <dbReference type="Pfam" id="PF07967"/>
    </source>
</evidence>
<evidence type="ECO:0000256" key="4">
    <source>
        <dbReference type="ARBA" id="ARBA00022833"/>
    </source>
</evidence>
<keyword evidence="5" id="KW-0539">Nucleus</keyword>
<evidence type="ECO:0008006" key="11">
    <source>
        <dbReference type="Google" id="ProtNLM"/>
    </source>
</evidence>
<evidence type="ECO:0000256" key="3">
    <source>
        <dbReference type="ARBA" id="ARBA00022771"/>
    </source>
</evidence>
<dbReference type="Pfam" id="PF07967">
    <property type="entry name" value="zf-C3HC"/>
    <property type="match status" value="1"/>
</dbReference>
<evidence type="ECO:0000313" key="10">
    <source>
        <dbReference type="Proteomes" id="UP000886595"/>
    </source>
</evidence>
<dbReference type="GO" id="GO:0005634">
    <property type="term" value="C:nucleus"/>
    <property type="evidence" value="ECO:0007669"/>
    <property type="project" value="UniProtKB-SubCell"/>
</dbReference>
<feature type="region of interest" description="Disordered" evidence="6">
    <location>
        <begin position="625"/>
        <end position="663"/>
    </location>
</feature>
<name>A0A8X7TXD4_BRACI</name>
<evidence type="ECO:0000259" key="8">
    <source>
        <dbReference type="Pfam" id="PF08600"/>
    </source>
</evidence>
<feature type="compositionally biased region" description="Basic and acidic residues" evidence="6">
    <location>
        <begin position="627"/>
        <end position="636"/>
    </location>
</feature>
<evidence type="ECO:0000256" key="6">
    <source>
        <dbReference type="SAM" id="MobiDB-lite"/>
    </source>
</evidence>
<evidence type="ECO:0000313" key="9">
    <source>
        <dbReference type="EMBL" id="KAG2257011.1"/>
    </source>
</evidence>
<reference evidence="9 10" key="1">
    <citation type="submission" date="2020-02" db="EMBL/GenBank/DDBJ databases">
        <authorList>
            <person name="Ma Q."/>
            <person name="Huang Y."/>
            <person name="Song X."/>
            <person name="Pei D."/>
        </authorList>
    </citation>
    <scope>NUCLEOTIDE SEQUENCE [LARGE SCALE GENOMIC DNA]</scope>
    <source>
        <strain evidence="9">Sxm20200214</strain>
        <tissue evidence="9">Leaf</tissue>
    </source>
</reference>
<dbReference type="EMBL" id="JAAMPC010000015">
    <property type="protein sequence ID" value="KAG2257011.1"/>
    <property type="molecule type" value="Genomic_DNA"/>
</dbReference>
<evidence type="ECO:0000256" key="5">
    <source>
        <dbReference type="ARBA" id="ARBA00023242"/>
    </source>
</evidence>
<protein>
    <recommendedName>
        <fullName evidence="11">C3HC-type domain-containing protein</fullName>
    </recommendedName>
</protein>
<dbReference type="AlphaFoldDB" id="A0A8X7TXD4"/>
<gene>
    <name evidence="9" type="ORF">Bca52824_076305</name>
</gene>
<dbReference type="OrthoDB" id="614844at2759"/>
<evidence type="ECO:0000256" key="1">
    <source>
        <dbReference type="ARBA" id="ARBA00004123"/>
    </source>
</evidence>
<keyword evidence="3" id="KW-0863">Zinc-finger</keyword>
<feature type="compositionally biased region" description="Basic and acidic residues" evidence="6">
    <location>
        <begin position="653"/>
        <end position="663"/>
    </location>
</feature>
<dbReference type="InterPro" id="IPR013909">
    <property type="entry name" value="NuBaID_C"/>
</dbReference>
<feature type="compositionally biased region" description="Polar residues" evidence="6">
    <location>
        <begin position="223"/>
        <end position="241"/>
    </location>
</feature>
<dbReference type="Pfam" id="PF08600">
    <property type="entry name" value="NuBaID_C"/>
    <property type="match status" value="1"/>
</dbReference>
<comment type="caution">
    <text evidence="9">The sequence shown here is derived from an EMBL/GenBank/DDBJ whole genome shotgun (WGS) entry which is preliminary data.</text>
</comment>
<feature type="region of interest" description="Disordered" evidence="6">
    <location>
        <begin position="363"/>
        <end position="438"/>
    </location>
</feature>
<feature type="region of interest" description="Disordered" evidence="6">
    <location>
        <begin position="223"/>
        <end position="246"/>
    </location>
</feature>
<feature type="region of interest" description="Disordered" evidence="6">
    <location>
        <begin position="548"/>
        <end position="573"/>
    </location>
</feature>
<evidence type="ECO:0000256" key="2">
    <source>
        <dbReference type="ARBA" id="ARBA00022723"/>
    </source>
</evidence>
<organism evidence="9 10">
    <name type="scientific">Brassica carinata</name>
    <name type="common">Ethiopian mustard</name>
    <name type="synonym">Abyssinian cabbage</name>
    <dbReference type="NCBI Taxonomy" id="52824"/>
    <lineage>
        <taxon>Eukaryota</taxon>
        <taxon>Viridiplantae</taxon>
        <taxon>Streptophyta</taxon>
        <taxon>Embryophyta</taxon>
        <taxon>Tracheophyta</taxon>
        <taxon>Spermatophyta</taxon>
        <taxon>Magnoliopsida</taxon>
        <taxon>eudicotyledons</taxon>
        <taxon>Gunneridae</taxon>
        <taxon>Pentapetalae</taxon>
        <taxon>rosids</taxon>
        <taxon>malvids</taxon>
        <taxon>Brassicales</taxon>
        <taxon>Brassicaceae</taxon>
        <taxon>Brassiceae</taxon>
        <taxon>Brassica</taxon>
    </lineage>
</organism>
<feature type="compositionally biased region" description="Basic and acidic residues" evidence="6">
    <location>
        <begin position="363"/>
        <end position="372"/>
    </location>
</feature>
<dbReference type="InterPro" id="IPR012935">
    <property type="entry name" value="NuBaID_N"/>
</dbReference>
<comment type="subcellular location">
    <subcellularLocation>
        <location evidence="1">Nucleus</location>
    </subcellularLocation>
</comment>
<dbReference type="GO" id="GO:0008270">
    <property type="term" value="F:zinc ion binding"/>
    <property type="evidence" value="ECO:0007669"/>
    <property type="project" value="UniProtKB-KW"/>
</dbReference>
<keyword evidence="4" id="KW-0862">Zinc</keyword>
<feature type="region of interest" description="Disordered" evidence="6">
    <location>
        <begin position="1"/>
        <end position="23"/>
    </location>
</feature>
<feature type="compositionally biased region" description="Basic and acidic residues" evidence="6">
    <location>
        <begin position="414"/>
        <end position="437"/>
    </location>
</feature>
<feature type="domain" description="C3HC-type" evidence="7">
    <location>
        <begin position="53"/>
        <end position="88"/>
    </location>
</feature>